<reference evidence="1 2" key="1">
    <citation type="submission" date="2016-04" db="EMBL/GenBank/DDBJ databases">
        <title>Draft Genome Sequences of Staphylococcus capitis Strain H36, S. capitis Strain H65, S. cohnii Strain H62, S. hominis Strain H69, Mycobacterium iranicum Strain H39, Plantibacter sp. Strain H53, Pseudomonas oryzihabitans Strain H72, and Microbacterium sp. Strain H83, isolated from residential settings.</title>
        <authorList>
            <person name="Lymperopoulou D."/>
            <person name="Adams R.I."/>
            <person name="Lindow S."/>
            <person name="Coil D.A."/>
            <person name="Jospin G."/>
            <person name="Eisen J.A."/>
        </authorList>
    </citation>
    <scope>NUCLEOTIDE SEQUENCE [LARGE SCALE GENOMIC DNA]</scope>
    <source>
        <strain evidence="1 2">H39</strain>
    </source>
</reference>
<dbReference type="AlphaFoldDB" id="A0A178LQA4"/>
<dbReference type="Proteomes" id="UP000078396">
    <property type="component" value="Unassembled WGS sequence"/>
</dbReference>
<dbReference type="OrthoDB" id="4761669at2"/>
<name>A0A178LQA4_MYCIR</name>
<dbReference type="RefSeq" id="WP_064283595.1">
    <property type="nucleotide sequence ID" value="NZ_LWCS01000040.1"/>
</dbReference>
<sequence length="150" mass="15940">MAELDRQPWENEIVSEALPTGAVLTAGLWMPVAGRALRNSPDDVVALTEDQVRSRLPNGDQLVLAIKAEDLQAHPDEDLARLLDSTDGGAIVIGVTYDLGNKVRVYNQICPECGSTDAELLGPADSHVAPGLRAAASLYQCTDCGTAWDA</sequence>
<accession>A0A178LQA4</accession>
<comment type="caution">
    <text evidence="1">The sequence shown here is derived from an EMBL/GenBank/DDBJ whole genome shotgun (WGS) entry which is preliminary data.</text>
</comment>
<evidence type="ECO:0000313" key="2">
    <source>
        <dbReference type="Proteomes" id="UP000078396"/>
    </source>
</evidence>
<gene>
    <name evidence="1" type="ORF">A4X20_26435</name>
</gene>
<evidence type="ECO:0000313" key="1">
    <source>
        <dbReference type="EMBL" id="OAN35133.1"/>
    </source>
</evidence>
<organism evidence="1 2">
    <name type="scientific">Mycolicibacterium iranicum</name>
    <name type="common">Mycobacterium iranicum</name>
    <dbReference type="NCBI Taxonomy" id="912594"/>
    <lineage>
        <taxon>Bacteria</taxon>
        <taxon>Bacillati</taxon>
        <taxon>Actinomycetota</taxon>
        <taxon>Actinomycetes</taxon>
        <taxon>Mycobacteriales</taxon>
        <taxon>Mycobacteriaceae</taxon>
        <taxon>Mycolicibacterium</taxon>
    </lineage>
</organism>
<protein>
    <submittedName>
        <fullName evidence="1">Uncharacterized protein</fullName>
    </submittedName>
</protein>
<dbReference type="EMBL" id="LWCS01000040">
    <property type="protein sequence ID" value="OAN35133.1"/>
    <property type="molecule type" value="Genomic_DNA"/>
</dbReference>
<proteinExistence type="predicted"/>